<dbReference type="GO" id="GO:0000981">
    <property type="term" value="F:DNA-binding transcription factor activity, RNA polymerase II-specific"/>
    <property type="evidence" value="ECO:0007669"/>
    <property type="project" value="InterPro"/>
</dbReference>
<keyword evidence="4" id="KW-0539">Nucleus</keyword>
<dbReference type="Proteomes" id="UP000249402">
    <property type="component" value="Unassembled WGS sequence"/>
</dbReference>
<evidence type="ECO:0000256" key="1">
    <source>
        <dbReference type="ARBA" id="ARBA00023015"/>
    </source>
</evidence>
<evidence type="ECO:0000256" key="3">
    <source>
        <dbReference type="ARBA" id="ARBA00023163"/>
    </source>
</evidence>
<dbReference type="VEuPathDB" id="FungiDB:BO80DRAFT_447736"/>
<keyword evidence="3" id="KW-0804">Transcription</keyword>
<dbReference type="Pfam" id="PF00172">
    <property type="entry name" value="Zn_clus"/>
    <property type="match status" value="1"/>
</dbReference>
<feature type="compositionally biased region" description="Low complexity" evidence="5">
    <location>
        <begin position="99"/>
        <end position="114"/>
    </location>
</feature>
<feature type="domain" description="Zn(2)-C6 fungal-type" evidence="6">
    <location>
        <begin position="34"/>
        <end position="67"/>
    </location>
</feature>
<dbReference type="RefSeq" id="XP_025572453.1">
    <property type="nucleotide sequence ID" value="XM_025721628.1"/>
</dbReference>
<feature type="compositionally biased region" description="Low complexity" evidence="5">
    <location>
        <begin position="223"/>
        <end position="234"/>
    </location>
</feature>
<evidence type="ECO:0000313" key="7">
    <source>
        <dbReference type="EMBL" id="RAK98125.1"/>
    </source>
</evidence>
<dbReference type="InterPro" id="IPR001138">
    <property type="entry name" value="Zn2Cys6_DnaBD"/>
</dbReference>
<feature type="compositionally biased region" description="Polar residues" evidence="5">
    <location>
        <begin position="244"/>
        <end position="256"/>
    </location>
</feature>
<dbReference type="AlphaFoldDB" id="A0A395GRF0"/>
<keyword evidence="2" id="KW-0238">DNA-binding</keyword>
<gene>
    <name evidence="7" type="ORF">BO80DRAFT_447736</name>
</gene>
<dbReference type="OrthoDB" id="4222117at2759"/>
<dbReference type="GeneID" id="37226493"/>
<dbReference type="EMBL" id="KZ824456">
    <property type="protein sequence ID" value="RAK98125.1"/>
    <property type="molecule type" value="Genomic_DNA"/>
</dbReference>
<organism evidence="7 8">
    <name type="scientific">Aspergillus ibericus CBS 121593</name>
    <dbReference type="NCBI Taxonomy" id="1448316"/>
    <lineage>
        <taxon>Eukaryota</taxon>
        <taxon>Fungi</taxon>
        <taxon>Dikarya</taxon>
        <taxon>Ascomycota</taxon>
        <taxon>Pezizomycotina</taxon>
        <taxon>Eurotiomycetes</taxon>
        <taxon>Eurotiomycetidae</taxon>
        <taxon>Eurotiales</taxon>
        <taxon>Aspergillaceae</taxon>
        <taxon>Aspergillus</taxon>
        <taxon>Aspergillus subgen. Circumdati</taxon>
    </lineage>
</organism>
<keyword evidence="8" id="KW-1185">Reference proteome</keyword>
<dbReference type="InterPro" id="IPR036864">
    <property type="entry name" value="Zn2-C6_fun-type_DNA-bd_sf"/>
</dbReference>
<feature type="region of interest" description="Disordered" evidence="5">
    <location>
        <begin position="1"/>
        <end position="22"/>
    </location>
</feature>
<sequence length="491" mass="54526">MNNASFEDHNIPYPPVSPSLRKTAHVTRRIERQACDRCHGHKVRCTRSPNGYGPCIRCQRANAACVHSFPVLRSYPSPRGAPPVASRPHNHVRTSPQVPQISPQLQHQPHSQHTSSHEGQLLTPSTDPGYWPSFPPGLPTSVDNDVGTGSASFKPYSYPFPFHHPQQTAETGRGTAMPDILLEPTNQGVERDRFDNPFLFSSDEHLDQSQIPFLPSHAEWPDSESNNTSPSQSSVPDLLGHSSPLPQNSPMETVSQGMPRGRNDDTPNGSGEMEQLNHHASVDECMRRLFDLHLSLCQMQNCSEARSDEIKTNQVIKASQALAVIMHGLYIHAHNSLSERSSSSGEGATALAVISCYIHLLRVYIDFVKALQQHSRAESAQGMVRGPHLMMPPSNSELDLVLKAQLLSHLLDRVSRYVRMYLSLYVSRGEQQQGSGGGEGGYIRIVEPVELLLVTLEEQEQRLRQDLSCLGRQTFEMGFGVGDHRTQARMK</sequence>
<dbReference type="Gene3D" id="4.10.240.10">
    <property type="entry name" value="Zn(2)-C6 fungal-type DNA-binding domain"/>
    <property type="match status" value="1"/>
</dbReference>
<evidence type="ECO:0000256" key="5">
    <source>
        <dbReference type="SAM" id="MobiDB-lite"/>
    </source>
</evidence>
<dbReference type="GO" id="GO:0008270">
    <property type="term" value="F:zinc ion binding"/>
    <property type="evidence" value="ECO:0007669"/>
    <property type="project" value="InterPro"/>
</dbReference>
<dbReference type="SMART" id="SM00066">
    <property type="entry name" value="GAL4"/>
    <property type="match status" value="1"/>
</dbReference>
<dbReference type="PROSITE" id="PS00463">
    <property type="entry name" value="ZN2_CY6_FUNGAL_1"/>
    <property type="match status" value="1"/>
</dbReference>
<protein>
    <recommendedName>
        <fullName evidence="6">Zn(2)-C6 fungal-type domain-containing protein</fullName>
    </recommendedName>
</protein>
<proteinExistence type="predicted"/>
<dbReference type="GO" id="GO:0003677">
    <property type="term" value="F:DNA binding"/>
    <property type="evidence" value="ECO:0007669"/>
    <property type="project" value="UniProtKB-KW"/>
</dbReference>
<feature type="region of interest" description="Disordered" evidence="5">
    <location>
        <begin position="77"/>
        <end position="146"/>
    </location>
</feature>
<feature type="compositionally biased region" description="Basic and acidic residues" evidence="5">
    <location>
        <begin position="1"/>
        <end position="10"/>
    </location>
</feature>
<dbReference type="GO" id="GO:0009893">
    <property type="term" value="P:positive regulation of metabolic process"/>
    <property type="evidence" value="ECO:0007669"/>
    <property type="project" value="UniProtKB-ARBA"/>
</dbReference>
<reference evidence="7 8" key="1">
    <citation type="submission" date="2018-02" db="EMBL/GenBank/DDBJ databases">
        <title>The genomes of Aspergillus section Nigri reveals drivers in fungal speciation.</title>
        <authorList>
            <consortium name="DOE Joint Genome Institute"/>
            <person name="Vesth T.C."/>
            <person name="Nybo J."/>
            <person name="Theobald S."/>
            <person name="Brandl J."/>
            <person name="Frisvad J.C."/>
            <person name="Nielsen K.F."/>
            <person name="Lyhne E.K."/>
            <person name="Kogle M.E."/>
            <person name="Kuo A."/>
            <person name="Riley R."/>
            <person name="Clum A."/>
            <person name="Nolan M."/>
            <person name="Lipzen A."/>
            <person name="Salamov A."/>
            <person name="Henrissat B."/>
            <person name="Wiebenga A."/>
            <person name="De vries R.P."/>
            <person name="Grigoriev I.V."/>
            <person name="Mortensen U.H."/>
            <person name="Andersen M.R."/>
            <person name="Baker S.E."/>
        </authorList>
    </citation>
    <scope>NUCLEOTIDE SEQUENCE [LARGE SCALE GENOMIC DNA]</scope>
    <source>
        <strain evidence="7 8">CBS 121593</strain>
    </source>
</reference>
<evidence type="ECO:0000256" key="4">
    <source>
        <dbReference type="ARBA" id="ARBA00023242"/>
    </source>
</evidence>
<dbReference type="PROSITE" id="PS50048">
    <property type="entry name" value="ZN2_CY6_FUNGAL_2"/>
    <property type="match status" value="1"/>
</dbReference>
<dbReference type="CDD" id="cd00067">
    <property type="entry name" value="GAL4"/>
    <property type="match status" value="1"/>
</dbReference>
<feature type="region of interest" description="Disordered" evidence="5">
    <location>
        <begin position="215"/>
        <end position="274"/>
    </location>
</feature>
<accession>A0A395GRF0</accession>
<evidence type="ECO:0000256" key="2">
    <source>
        <dbReference type="ARBA" id="ARBA00023125"/>
    </source>
</evidence>
<evidence type="ECO:0000259" key="6">
    <source>
        <dbReference type="PROSITE" id="PS50048"/>
    </source>
</evidence>
<name>A0A395GRF0_9EURO</name>
<evidence type="ECO:0000313" key="8">
    <source>
        <dbReference type="Proteomes" id="UP000249402"/>
    </source>
</evidence>
<dbReference type="SUPFAM" id="SSF57701">
    <property type="entry name" value="Zn2/Cys6 DNA-binding domain"/>
    <property type="match status" value="1"/>
</dbReference>
<keyword evidence="1" id="KW-0805">Transcription regulation</keyword>